<dbReference type="Pfam" id="PF02770">
    <property type="entry name" value="Acyl-CoA_dh_M"/>
    <property type="match status" value="1"/>
</dbReference>
<feature type="domain" description="Acyl-CoA dehydrogenase/oxidase N-terminal" evidence="10">
    <location>
        <begin position="30"/>
        <end position="142"/>
    </location>
</feature>
<evidence type="ECO:0000259" key="9">
    <source>
        <dbReference type="Pfam" id="PF02770"/>
    </source>
</evidence>
<feature type="domain" description="Acyl-CoA dehydrogenase-like C-terminal" evidence="11">
    <location>
        <begin position="462"/>
        <end position="550"/>
    </location>
</feature>
<keyword evidence="3 7" id="KW-0285">Flavoprotein</keyword>
<dbReference type="Gene3D" id="1.20.140.10">
    <property type="entry name" value="Butyryl-CoA Dehydrogenase, subunit A, domain 3"/>
    <property type="match status" value="2"/>
</dbReference>
<keyword evidence="4 7" id="KW-0274">FAD</keyword>
<accession>A0A1I2SDN8</accession>
<dbReference type="InterPro" id="IPR049426">
    <property type="entry name" value="Acyl-CoA-dh-like_C"/>
</dbReference>
<protein>
    <submittedName>
        <fullName evidence="12">Acyl-CoA dehydrogenase</fullName>
    </submittedName>
</protein>
<evidence type="ECO:0000256" key="7">
    <source>
        <dbReference type="RuleBase" id="RU362125"/>
    </source>
</evidence>
<dbReference type="FunFam" id="1.20.140.10:FF:000019">
    <property type="entry name" value="Acyl-CoA dehydrogenase"/>
    <property type="match status" value="1"/>
</dbReference>
<dbReference type="AlphaFoldDB" id="A0A1I2SDN8"/>
<dbReference type="InterPro" id="IPR009075">
    <property type="entry name" value="AcylCo_DH/oxidase_C"/>
</dbReference>
<evidence type="ECO:0000256" key="5">
    <source>
        <dbReference type="ARBA" id="ARBA00023002"/>
    </source>
</evidence>
<dbReference type="InterPro" id="IPR009100">
    <property type="entry name" value="AcylCoA_DH/oxidase_NM_dom_sf"/>
</dbReference>
<dbReference type="Pfam" id="PF00441">
    <property type="entry name" value="Acyl-CoA_dh_1"/>
    <property type="match status" value="1"/>
</dbReference>
<gene>
    <name evidence="12" type="ORF">SAMN05216353_1504</name>
</gene>
<dbReference type="Gene3D" id="1.10.540.10">
    <property type="entry name" value="Acyl-CoA dehydrogenase/oxidase, N-terminal domain"/>
    <property type="match status" value="1"/>
</dbReference>
<dbReference type="Gene3D" id="2.40.110.10">
    <property type="entry name" value="Butyryl-CoA Dehydrogenase, subunit A, domain 2"/>
    <property type="match status" value="1"/>
</dbReference>
<keyword evidence="13" id="KW-1185">Reference proteome</keyword>
<feature type="domain" description="Acyl-CoA oxidase/dehydrogenase middle" evidence="9">
    <location>
        <begin position="146"/>
        <end position="239"/>
    </location>
</feature>
<dbReference type="SUPFAM" id="SSF47203">
    <property type="entry name" value="Acyl-CoA dehydrogenase C-terminal domain-like"/>
    <property type="match status" value="1"/>
</dbReference>
<sequence>MNPVKHDVRGGEFLITESSSETVFTPEDRSEEHKMIASTARQFISREIHPNRKELEAENYEFVSEKMKIAGDLGLLSHSIPEKYGGLGLDKISKGIVGEALGSGGGYSVAHSNHTCIATLPITYFGTEEQKNKYLPKLASGEYIGAYCLTEPDAGSDALSAKTTAVMNEEGTHYLLNGTKIYITNAAFSHTFIVYAKVDGKDFTAFIVEKDFEGLSIGPEENKMGIKGSSTCSVIMEDCKVPVENRLGEVGKGHLIALNVLNLGRFNLGFATNGAAKHCFKLALEHTTERKQFGRSIAEFSATKEKVARMAARIYETESLLYRTAGHVESALGNYYDSENPKAVAKAMNEHALESAICKIKGSETLDEIADEALQLHGGAGFIKEYAIEQAYRDSRINRIFEGTNEINRLLIPGVFFKKLGKGEFDARSVLEKAEHSLKNNLFKQVEGPLDKLQEAVALFRNLYIVAAGTALKIHGETIQHEQETMMKLANIAIALYSSESTVLRTLKAIRNSDQEAELKTKLAYTVVEQSAQEIQQACNFLFSNLMTGEERIRMIRNVSVLLSGYLWEDSVERNRAIAEVMIEERQYIS</sequence>
<evidence type="ECO:0000313" key="12">
    <source>
        <dbReference type="EMBL" id="SFG50915.1"/>
    </source>
</evidence>
<evidence type="ECO:0000256" key="2">
    <source>
        <dbReference type="ARBA" id="ARBA00009347"/>
    </source>
</evidence>
<dbReference type="OrthoDB" id="9802447at2"/>
<dbReference type="RefSeq" id="WP_089754239.1">
    <property type="nucleotide sequence ID" value="NZ_FOOG01000050.1"/>
</dbReference>
<dbReference type="Proteomes" id="UP000198897">
    <property type="component" value="Unassembled WGS sequence"/>
</dbReference>
<dbReference type="InterPro" id="IPR037069">
    <property type="entry name" value="AcylCoA_DH/ox_N_sf"/>
</dbReference>
<dbReference type="InterPro" id="IPR006089">
    <property type="entry name" value="Acyl-CoA_DH_CS"/>
</dbReference>
<comment type="catalytic activity">
    <reaction evidence="6">
        <text>a 2,3-saturated acyl-CoA + A = a 2,3-dehydroacyl-CoA + AH2</text>
        <dbReference type="Rhea" id="RHEA:48608"/>
        <dbReference type="ChEBI" id="CHEBI:13193"/>
        <dbReference type="ChEBI" id="CHEBI:17499"/>
        <dbReference type="ChEBI" id="CHEBI:60015"/>
        <dbReference type="ChEBI" id="CHEBI:65111"/>
    </reaction>
</comment>
<dbReference type="EMBL" id="FOOG01000050">
    <property type="protein sequence ID" value="SFG50915.1"/>
    <property type="molecule type" value="Genomic_DNA"/>
</dbReference>
<evidence type="ECO:0000256" key="1">
    <source>
        <dbReference type="ARBA" id="ARBA00001974"/>
    </source>
</evidence>
<keyword evidence="5 7" id="KW-0560">Oxidoreductase</keyword>
<evidence type="ECO:0000256" key="4">
    <source>
        <dbReference type="ARBA" id="ARBA00022827"/>
    </source>
</evidence>
<dbReference type="InterPro" id="IPR013786">
    <property type="entry name" value="AcylCoA_DH/ox_N"/>
</dbReference>
<dbReference type="InterPro" id="IPR036250">
    <property type="entry name" value="AcylCo_DH-like_C"/>
</dbReference>
<proteinExistence type="inferred from homology"/>
<feature type="domain" description="Acyl-CoA dehydrogenase/oxidase C-terminal" evidence="8">
    <location>
        <begin position="251"/>
        <end position="412"/>
    </location>
</feature>
<evidence type="ECO:0000259" key="11">
    <source>
        <dbReference type="Pfam" id="PF21263"/>
    </source>
</evidence>
<evidence type="ECO:0000313" key="13">
    <source>
        <dbReference type="Proteomes" id="UP000198897"/>
    </source>
</evidence>
<dbReference type="FunFam" id="2.40.110.10:FF:000001">
    <property type="entry name" value="Acyl-CoA dehydrogenase, mitochondrial"/>
    <property type="match status" value="1"/>
</dbReference>
<evidence type="ECO:0000259" key="8">
    <source>
        <dbReference type="Pfam" id="PF00441"/>
    </source>
</evidence>
<dbReference type="InterPro" id="IPR046373">
    <property type="entry name" value="Acyl-CoA_Oxase/DH_mid-dom_sf"/>
</dbReference>
<evidence type="ECO:0000256" key="3">
    <source>
        <dbReference type="ARBA" id="ARBA00022630"/>
    </source>
</evidence>
<dbReference type="Pfam" id="PF21263">
    <property type="entry name" value="Acyl-CoA-dh_C"/>
    <property type="match status" value="1"/>
</dbReference>
<evidence type="ECO:0000259" key="10">
    <source>
        <dbReference type="Pfam" id="PF02771"/>
    </source>
</evidence>
<name>A0A1I2SDN8_9BACI</name>
<comment type="similarity">
    <text evidence="2 7">Belongs to the acyl-CoA dehydrogenase family.</text>
</comment>
<dbReference type="GO" id="GO:0050660">
    <property type="term" value="F:flavin adenine dinucleotide binding"/>
    <property type="evidence" value="ECO:0007669"/>
    <property type="project" value="InterPro"/>
</dbReference>
<dbReference type="PROSITE" id="PS00072">
    <property type="entry name" value="ACYL_COA_DH_1"/>
    <property type="match status" value="1"/>
</dbReference>
<dbReference type="FunFam" id="1.10.540.10:FF:000001">
    <property type="entry name" value="Very long-chain-specific acyl-CoA dehydrogenase, mitochondrial"/>
    <property type="match status" value="1"/>
</dbReference>
<dbReference type="PANTHER" id="PTHR43884">
    <property type="entry name" value="ACYL-COA DEHYDROGENASE"/>
    <property type="match status" value="1"/>
</dbReference>
<dbReference type="Pfam" id="PF02771">
    <property type="entry name" value="Acyl-CoA_dh_N"/>
    <property type="match status" value="1"/>
</dbReference>
<reference evidence="13" key="1">
    <citation type="submission" date="2016-10" db="EMBL/GenBank/DDBJ databases">
        <authorList>
            <person name="Varghese N."/>
            <person name="Submissions S."/>
        </authorList>
    </citation>
    <scope>NUCLEOTIDE SEQUENCE [LARGE SCALE GENOMIC DNA]</scope>
    <source>
        <strain evidence="13">FP5</strain>
    </source>
</reference>
<dbReference type="SUPFAM" id="SSF56645">
    <property type="entry name" value="Acyl-CoA dehydrogenase NM domain-like"/>
    <property type="match status" value="1"/>
</dbReference>
<dbReference type="GO" id="GO:0003995">
    <property type="term" value="F:acyl-CoA dehydrogenase activity"/>
    <property type="evidence" value="ECO:0007669"/>
    <property type="project" value="InterPro"/>
</dbReference>
<dbReference type="PANTHER" id="PTHR43884:SF12">
    <property type="entry name" value="ISOVALERYL-COA DEHYDROGENASE, MITOCHONDRIAL-RELATED"/>
    <property type="match status" value="1"/>
</dbReference>
<organism evidence="12 13">
    <name type="scientific">Halobacillus alkaliphilus</name>
    <dbReference type="NCBI Taxonomy" id="396056"/>
    <lineage>
        <taxon>Bacteria</taxon>
        <taxon>Bacillati</taxon>
        <taxon>Bacillota</taxon>
        <taxon>Bacilli</taxon>
        <taxon>Bacillales</taxon>
        <taxon>Bacillaceae</taxon>
        <taxon>Halobacillus</taxon>
    </lineage>
</organism>
<dbReference type="InterPro" id="IPR006091">
    <property type="entry name" value="Acyl-CoA_Oxase/DH_mid-dom"/>
</dbReference>
<comment type="cofactor">
    <cofactor evidence="1 7">
        <name>FAD</name>
        <dbReference type="ChEBI" id="CHEBI:57692"/>
    </cofactor>
</comment>
<evidence type="ECO:0000256" key="6">
    <source>
        <dbReference type="ARBA" id="ARBA00052546"/>
    </source>
</evidence>